<evidence type="ECO:0000259" key="3">
    <source>
        <dbReference type="Pfam" id="PF06725"/>
    </source>
</evidence>
<evidence type="ECO:0000256" key="2">
    <source>
        <dbReference type="SAM" id="SignalP"/>
    </source>
</evidence>
<comment type="caution">
    <text evidence="4">The sequence shown here is derived from an EMBL/GenBank/DDBJ whole genome shotgun (WGS) entry which is preliminary data.</text>
</comment>
<dbReference type="Pfam" id="PF06725">
    <property type="entry name" value="3D"/>
    <property type="match status" value="1"/>
</dbReference>
<evidence type="ECO:0000313" key="4">
    <source>
        <dbReference type="EMBL" id="MBY0096793.1"/>
    </source>
</evidence>
<gene>
    <name evidence="4" type="ORF">H0185_08220</name>
</gene>
<dbReference type="EMBL" id="JACWFH010000008">
    <property type="protein sequence ID" value="MBY0096793.1"/>
    <property type="molecule type" value="Genomic_DNA"/>
</dbReference>
<dbReference type="SUPFAM" id="SSF50685">
    <property type="entry name" value="Barwin-like endoglucanases"/>
    <property type="match status" value="1"/>
</dbReference>
<dbReference type="InterPro" id="IPR051933">
    <property type="entry name" value="Resuscitation_pf_RpfB"/>
</dbReference>
<accession>A0ABS7K3F4</accession>
<feature type="domain" description="3D" evidence="3">
    <location>
        <begin position="94"/>
        <end position="154"/>
    </location>
</feature>
<evidence type="ECO:0000313" key="5">
    <source>
        <dbReference type="Proteomes" id="UP000769780"/>
    </source>
</evidence>
<feature type="signal peptide" evidence="2">
    <location>
        <begin position="1"/>
        <end position="24"/>
    </location>
</feature>
<dbReference type="InterPro" id="IPR010611">
    <property type="entry name" value="3D_dom"/>
</dbReference>
<evidence type="ECO:0000256" key="1">
    <source>
        <dbReference type="ARBA" id="ARBA00022729"/>
    </source>
</evidence>
<proteinExistence type="predicted"/>
<dbReference type="CDD" id="cd22786">
    <property type="entry name" value="DPBB_YuiC-like"/>
    <property type="match status" value="1"/>
</dbReference>
<dbReference type="PANTHER" id="PTHR39160">
    <property type="entry name" value="CELL WALL-BINDING PROTEIN YOCH"/>
    <property type="match status" value="1"/>
</dbReference>
<protein>
    <submittedName>
        <fullName evidence="4">3D domain-containing protein</fullName>
    </submittedName>
</protein>
<keyword evidence="5" id="KW-1185">Reference proteome</keyword>
<keyword evidence="1 2" id="KW-0732">Signal</keyword>
<dbReference type="InterPro" id="IPR036908">
    <property type="entry name" value="RlpA-like_sf"/>
</dbReference>
<dbReference type="RefSeq" id="WP_221872931.1">
    <property type="nucleotide sequence ID" value="NZ_JACWFH010000008.1"/>
</dbReference>
<dbReference type="Gene3D" id="2.40.40.10">
    <property type="entry name" value="RlpA-like domain"/>
    <property type="match status" value="1"/>
</dbReference>
<reference evidence="4 5" key="1">
    <citation type="submission" date="2020-07" db="EMBL/GenBank/DDBJ databases">
        <title>Fungal Genomes of the International Space Station.</title>
        <authorList>
            <person name="Seuylemezian A."/>
            <person name="Singh N.K."/>
            <person name="Wood J."/>
            <person name="Venkateswaran K."/>
        </authorList>
    </citation>
    <scope>NUCLEOTIDE SEQUENCE [LARGE SCALE GENOMIC DNA]</scope>
    <source>
        <strain evidence="4 5">PL-B2</strain>
    </source>
</reference>
<sequence>MKKFLFSLIAVVAISTAIGSSAMAEELTIDNDRKLNDIELAAIKPSNSAEAAVKEEIKVEKQITVAATAYTAECQGCSGTTKTGINLLENPDEKVIAVDPDIIPLGSKVYVEGYGYAVAGDIGGGINGHEIDVYLSEEQDAVEWGRQQVKVAIVED</sequence>
<dbReference type="PANTHER" id="PTHR39160:SF4">
    <property type="entry name" value="RESUSCITATION-PROMOTING FACTOR RPFB"/>
    <property type="match status" value="1"/>
</dbReference>
<dbReference type="Proteomes" id="UP000769780">
    <property type="component" value="Unassembled WGS sequence"/>
</dbReference>
<organism evidence="4 5">
    <name type="scientific">Mesobacillus maritimus</name>
    <dbReference type="NCBI Taxonomy" id="1643336"/>
    <lineage>
        <taxon>Bacteria</taxon>
        <taxon>Bacillati</taxon>
        <taxon>Bacillota</taxon>
        <taxon>Bacilli</taxon>
        <taxon>Bacillales</taxon>
        <taxon>Bacillaceae</taxon>
        <taxon>Mesobacillus</taxon>
    </lineage>
</organism>
<feature type="chain" id="PRO_5045364978" evidence="2">
    <location>
        <begin position="25"/>
        <end position="156"/>
    </location>
</feature>
<name>A0ABS7K3F4_9BACI</name>